<dbReference type="Proteomes" id="UP000092993">
    <property type="component" value="Unassembled WGS sequence"/>
</dbReference>
<evidence type="ECO:0000313" key="3">
    <source>
        <dbReference type="Proteomes" id="UP000092993"/>
    </source>
</evidence>
<comment type="caution">
    <text evidence="2">The sequence shown here is derived from an EMBL/GenBank/DDBJ whole genome shotgun (WGS) entry which is preliminary data.</text>
</comment>
<protein>
    <submittedName>
        <fullName evidence="2">Uncharacterized protein</fullName>
    </submittedName>
</protein>
<evidence type="ECO:0000256" key="1">
    <source>
        <dbReference type="SAM" id="Phobius"/>
    </source>
</evidence>
<organism evidence="2 3">
    <name type="scientific">Grifola frondosa</name>
    <name type="common">Maitake</name>
    <name type="synonym">Polyporus frondosus</name>
    <dbReference type="NCBI Taxonomy" id="5627"/>
    <lineage>
        <taxon>Eukaryota</taxon>
        <taxon>Fungi</taxon>
        <taxon>Dikarya</taxon>
        <taxon>Basidiomycota</taxon>
        <taxon>Agaricomycotina</taxon>
        <taxon>Agaricomycetes</taxon>
        <taxon>Polyporales</taxon>
        <taxon>Grifolaceae</taxon>
        <taxon>Grifola</taxon>
    </lineage>
</organism>
<dbReference type="OMA" id="HEYYASC"/>
<keyword evidence="3" id="KW-1185">Reference proteome</keyword>
<feature type="transmembrane region" description="Helical" evidence="1">
    <location>
        <begin position="232"/>
        <end position="254"/>
    </location>
</feature>
<keyword evidence="1" id="KW-0472">Membrane</keyword>
<feature type="transmembrane region" description="Helical" evidence="1">
    <location>
        <begin position="179"/>
        <end position="201"/>
    </location>
</feature>
<name>A0A1C7ME35_GRIFR</name>
<dbReference type="OrthoDB" id="2562493at2759"/>
<feature type="transmembrane region" description="Helical" evidence="1">
    <location>
        <begin position="108"/>
        <end position="129"/>
    </location>
</feature>
<proteinExistence type="predicted"/>
<reference evidence="2 3" key="1">
    <citation type="submission" date="2016-03" db="EMBL/GenBank/DDBJ databases">
        <title>Whole genome sequencing of Grifola frondosa 9006-11.</title>
        <authorList>
            <person name="Min B."/>
            <person name="Park H."/>
            <person name="Kim J.-G."/>
            <person name="Cho H."/>
            <person name="Oh Y.-L."/>
            <person name="Kong W.-S."/>
            <person name="Choi I.-G."/>
        </authorList>
    </citation>
    <scope>NUCLEOTIDE SEQUENCE [LARGE SCALE GENOMIC DNA]</scope>
    <source>
        <strain evidence="2 3">9006-11</strain>
    </source>
</reference>
<dbReference type="PANTHER" id="PTHR40465">
    <property type="entry name" value="CHROMOSOME 1, WHOLE GENOME SHOTGUN SEQUENCE"/>
    <property type="match status" value="1"/>
</dbReference>
<gene>
    <name evidence="2" type="ORF">A0H81_05144</name>
</gene>
<dbReference type="EMBL" id="LUGG01000005">
    <property type="protein sequence ID" value="OBZ74877.1"/>
    <property type="molecule type" value="Genomic_DNA"/>
</dbReference>
<feature type="transmembrane region" description="Helical" evidence="1">
    <location>
        <begin position="71"/>
        <end position="96"/>
    </location>
</feature>
<keyword evidence="1" id="KW-1133">Transmembrane helix</keyword>
<evidence type="ECO:0000313" key="2">
    <source>
        <dbReference type="EMBL" id="OBZ74877.1"/>
    </source>
</evidence>
<keyword evidence="1" id="KW-0812">Transmembrane</keyword>
<accession>A0A1C7ME35</accession>
<dbReference type="PANTHER" id="PTHR40465:SF1">
    <property type="entry name" value="DUF6534 DOMAIN-CONTAINING PROTEIN"/>
    <property type="match status" value="1"/>
</dbReference>
<feature type="transmembrane region" description="Helical" evidence="1">
    <location>
        <begin position="149"/>
        <end position="167"/>
    </location>
</feature>
<dbReference type="STRING" id="5627.A0A1C7ME35"/>
<dbReference type="AlphaFoldDB" id="A0A1C7ME35"/>
<sequence length="348" mass="38943">MLTPSPRASNRGLLSFDVDVACTRHICRFVKVSTVGRLHVFINTTTTPPMGPRVDSMETTASSSSAPASYLLGPLVVAVVFNSFLYGINTVLYFQYLSRHRDRWAIKLLVHWVFLADSVISALTINMLWDYTVTNFTNTSILTSATWSYAITPLLTVSNPVQHFFAWRVYRFTRHPSVFFGLSSLSLASGALGIASSIAALTHSRWVLSRTNWCLLTYCRASNFKPFLPLGYTWLALMVACELSLTMKLSYHLIKQKTGFKKMDTVINRLIRSSVETSSLSTLFCTLNFRTNLREEMQSSAPQFLIQSDGFADQPFRAAPTEVAIAVESNVHISRDSCAFNVRKSLKG</sequence>